<dbReference type="EMBL" id="BAAAGS010000006">
    <property type="protein sequence ID" value="GAA0516623.1"/>
    <property type="molecule type" value="Genomic_DNA"/>
</dbReference>
<dbReference type="InterPro" id="IPR002762">
    <property type="entry name" value="CbiX-like"/>
</dbReference>
<evidence type="ECO:0000313" key="4">
    <source>
        <dbReference type="Proteomes" id="UP001500729"/>
    </source>
</evidence>
<protein>
    <submittedName>
        <fullName evidence="3">Sirohydrochlorin chelatase</fullName>
    </submittedName>
</protein>
<dbReference type="Gene3D" id="3.40.50.1400">
    <property type="match status" value="2"/>
</dbReference>
<dbReference type="Proteomes" id="UP001500729">
    <property type="component" value="Unassembled WGS sequence"/>
</dbReference>
<name>A0ABN1CCZ1_SACER</name>
<dbReference type="SUPFAM" id="SSF53800">
    <property type="entry name" value="Chelatase"/>
    <property type="match status" value="1"/>
</dbReference>
<sequence>MRTTATVTTPLLLVAHGTRNPCGPREIDRIAQAARQVLDVPVHVAYVDVIGPTVGEALRAIGGPAVVLPAFLAAGYHVRTDLPAQLGPDAEVAVCPPLGPAPELAEAMLDRLRDAGWRRGDRVLFSAAGSSDARALDDVRTAARLLGRRCGQRLRPSYVTTARPLTAELCGDGVRAFVAPYLLAPGLFHRTLAELPVAGVAEPIGAHPRVVELVARRYRNALERDVDAA</sequence>
<dbReference type="CDD" id="cd03416">
    <property type="entry name" value="CbiX_SirB_N"/>
    <property type="match status" value="1"/>
</dbReference>
<dbReference type="RefSeq" id="WP_009948324.1">
    <property type="nucleotide sequence ID" value="NZ_BAAAGS010000006.1"/>
</dbReference>
<dbReference type="Pfam" id="PF01903">
    <property type="entry name" value="CbiX"/>
    <property type="match status" value="1"/>
</dbReference>
<comment type="caution">
    <text evidence="3">The sequence shown here is derived from an EMBL/GenBank/DDBJ whole genome shotgun (WGS) entry which is preliminary data.</text>
</comment>
<organism evidence="3 4">
    <name type="scientific">Saccharopolyspora erythraea</name>
    <name type="common">Streptomyces erythraeus</name>
    <dbReference type="NCBI Taxonomy" id="1836"/>
    <lineage>
        <taxon>Bacteria</taxon>
        <taxon>Bacillati</taxon>
        <taxon>Actinomycetota</taxon>
        <taxon>Actinomycetes</taxon>
        <taxon>Pseudonocardiales</taxon>
        <taxon>Pseudonocardiaceae</taxon>
        <taxon>Saccharopolyspora</taxon>
    </lineage>
</organism>
<gene>
    <name evidence="3" type="ORF">GCM10009533_14670</name>
</gene>
<keyword evidence="1" id="KW-0479">Metal-binding</keyword>
<dbReference type="PANTHER" id="PTHR33542:SF5">
    <property type="entry name" value="FERROCHELATASE CHE1"/>
    <property type="match status" value="1"/>
</dbReference>
<accession>A0ABN1CCZ1</accession>
<dbReference type="InterPro" id="IPR050963">
    <property type="entry name" value="Sirohydro_Cobaltochel/CbiX"/>
</dbReference>
<proteinExistence type="predicted"/>
<evidence type="ECO:0000313" key="3">
    <source>
        <dbReference type="EMBL" id="GAA0516623.1"/>
    </source>
</evidence>
<keyword evidence="2" id="KW-0456">Lyase</keyword>
<reference evidence="3 4" key="1">
    <citation type="journal article" date="2019" name="Int. J. Syst. Evol. Microbiol.">
        <title>The Global Catalogue of Microorganisms (GCM) 10K type strain sequencing project: providing services to taxonomists for standard genome sequencing and annotation.</title>
        <authorList>
            <consortium name="The Broad Institute Genomics Platform"/>
            <consortium name="The Broad Institute Genome Sequencing Center for Infectious Disease"/>
            <person name="Wu L."/>
            <person name="Ma J."/>
        </authorList>
    </citation>
    <scope>NUCLEOTIDE SEQUENCE [LARGE SCALE GENOMIC DNA]</scope>
    <source>
        <strain evidence="3 4">JCM 10303</strain>
    </source>
</reference>
<keyword evidence="4" id="KW-1185">Reference proteome</keyword>
<dbReference type="PANTHER" id="PTHR33542">
    <property type="entry name" value="SIROHYDROCHLORIN FERROCHELATASE, CHLOROPLASTIC"/>
    <property type="match status" value="1"/>
</dbReference>
<evidence type="ECO:0000256" key="2">
    <source>
        <dbReference type="ARBA" id="ARBA00023239"/>
    </source>
</evidence>
<evidence type="ECO:0000256" key="1">
    <source>
        <dbReference type="ARBA" id="ARBA00022723"/>
    </source>
</evidence>